<proteinExistence type="predicted"/>
<sequence length="24" mass="2227">MPACHTEGDCSGTGGGGTSALCSK</sequence>
<evidence type="ECO:0000313" key="2">
    <source>
        <dbReference type="EMBL" id="JAH31153.1"/>
    </source>
</evidence>
<reference evidence="2" key="1">
    <citation type="submission" date="2014-11" db="EMBL/GenBank/DDBJ databases">
        <authorList>
            <person name="Amaro Gonzalez C."/>
        </authorList>
    </citation>
    <scope>NUCLEOTIDE SEQUENCE</scope>
</reference>
<dbReference type="AlphaFoldDB" id="A0A0E9RS70"/>
<feature type="region of interest" description="Disordered" evidence="1">
    <location>
        <begin position="1"/>
        <end position="24"/>
    </location>
</feature>
<organism evidence="2">
    <name type="scientific">Anguilla anguilla</name>
    <name type="common">European freshwater eel</name>
    <name type="synonym">Muraena anguilla</name>
    <dbReference type="NCBI Taxonomy" id="7936"/>
    <lineage>
        <taxon>Eukaryota</taxon>
        <taxon>Metazoa</taxon>
        <taxon>Chordata</taxon>
        <taxon>Craniata</taxon>
        <taxon>Vertebrata</taxon>
        <taxon>Euteleostomi</taxon>
        <taxon>Actinopterygii</taxon>
        <taxon>Neopterygii</taxon>
        <taxon>Teleostei</taxon>
        <taxon>Anguilliformes</taxon>
        <taxon>Anguillidae</taxon>
        <taxon>Anguilla</taxon>
    </lineage>
</organism>
<name>A0A0E9RS70_ANGAN</name>
<accession>A0A0E9RS70</accession>
<evidence type="ECO:0000256" key="1">
    <source>
        <dbReference type="SAM" id="MobiDB-lite"/>
    </source>
</evidence>
<protein>
    <submittedName>
        <fullName evidence="2">Uncharacterized protein</fullName>
    </submittedName>
</protein>
<reference evidence="2" key="2">
    <citation type="journal article" date="2015" name="Fish Shellfish Immunol.">
        <title>Early steps in the European eel (Anguilla anguilla)-Vibrio vulnificus interaction in the gills: Role of the RtxA13 toxin.</title>
        <authorList>
            <person name="Callol A."/>
            <person name="Pajuelo D."/>
            <person name="Ebbesson L."/>
            <person name="Teles M."/>
            <person name="MacKenzie S."/>
            <person name="Amaro C."/>
        </authorList>
    </citation>
    <scope>NUCLEOTIDE SEQUENCE</scope>
</reference>
<dbReference type="EMBL" id="GBXM01077424">
    <property type="protein sequence ID" value="JAH31153.1"/>
    <property type="molecule type" value="Transcribed_RNA"/>
</dbReference>